<organism evidence="2 3">
    <name type="scientific">Schaalia georgiae F0490</name>
    <dbReference type="NCBI Taxonomy" id="1125717"/>
    <lineage>
        <taxon>Bacteria</taxon>
        <taxon>Bacillati</taxon>
        <taxon>Actinomycetota</taxon>
        <taxon>Actinomycetes</taxon>
        <taxon>Actinomycetales</taxon>
        <taxon>Actinomycetaceae</taxon>
        <taxon>Schaalia</taxon>
    </lineage>
</organism>
<reference evidence="2 3" key="1">
    <citation type="submission" date="2012-05" db="EMBL/GenBank/DDBJ databases">
        <authorList>
            <person name="Harkins D.M."/>
            <person name="Madupu R."/>
            <person name="Durkin A.S."/>
            <person name="Torralba M."/>
            <person name="Methe B."/>
            <person name="Sutton G.G."/>
            <person name="Nelson K.E."/>
        </authorList>
    </citation>
    <scope>NUCLEOTIDE SEQUENCE [LARGE SCALE GENOMIC DNA]</scope>
    <source>
        <strain evidence="2 3">F0490</strain>
    </source>
</reference>
<keyword evidence="1" id="KW-1133">Transmembrane helix</keyword>
<dbReference type="Proteomes" id="UP000004578">
    <property type="component" value="Unassembled WGS sequence"/>
</dbReference>
<keyword evidence="3" id="KW-1185">Reference proteome</keyword>
<comment type="caution">
    <text evidence="2">The sequence shown here is derived from an EMBL/GenBank/DDBJ whole genome shotgun (WGS) entry which is preliminary data.</text>
</comment>
<dbReference type="PATRIC" id="fig|1125717.3.peg.1433"/>
<evidence type="ECO:0000256" key="1">
    <source>
        <dbReference type="SAM" id="Phobius"/>
    </source>
</evidence>
<keyword evidence="1" id="KW-0472">Membrane</keyword>
<dbReference type="RefSeq" id="WP_005871180.1">
    <property type="nucleotide sequence ID" value="NZ_AKFS01000228.1"/>
</dbReference>
<evidence type="ECO:0000313" key="2">
    <source>
        <dbReference type="EMBL" id="EJF41630.1"/>
    </source>
</evidence>
<dbReference type="AlphaFoldDB" id="J1H7S2"/>
<keyword evidence="1" id="KW-0812">Transmembrane</keyword>
<dbReference type="OrthoDB" id="3254819at2"/>
<name>J1H7S2_9ACTO</name>
<sequence length="144" mass="15266">MVHSASALVLTATGCAIGGFWLWMWSGAGVFARRAGVLRLSSARDSPACPVQRVVWPQLPLLAALWLATAALASREAAGWDASAQCAVVFALLGAMALVAVICLYFGALPEWAYPGWMARRYYRAHPDRAVAELGHARAVGLAA</sequence>
<proteinExistence type="predicted"/>
<evidence type="ECO:0000313" key="3">
    <source>
        <dbReference type="Proteomes" id="UP000004578"/>
    </source>
</evidence>
<gene>
    <name evidence="2" type="ORF">HMPREF1317_0580</name>
</gene>
<dbReference type="EMBL" id="AKFS01000228">
    <property type="protein sequence ID" value="EJF41630.1"/>
    <property type="molecule type" value="Genomic_DNA"/>
</dbReference>
<feature type="transmembrane region" description="Helical" evidence="1">
    <location>
        <begin position="56"/>
        <end position="74"/>
    </location>
</feature>
<protein>
    <submittedName>
        <fullName evidence="2">Uncharacterized protein</fullName>
    </submittedName>
</protein>
<feature type="transmembrane region" description="Helical" evidence="1">
    <location>
        <begin position="86"/>
        <end position="108"/>
    </location>
</feature>
<accession>J1H7S2</accession>